<keyword evidence="3" id="KW-0479">Metal-binding</keyword>
<keyword evidence="8" id="KW-0804">Transcription</keyword>
<dbReference type="InterPro" id="IPR013087">
    <property type="entry name" value="Znf_C2H2_type"/>
</dbReference>
<dbReference type="FunFam" id="3.30.160.60:FF:001100">
    <property type="entry name" value="Zinc finger protein 184"/>
    <property type="match status" value="1"/>
</dbReference>
<comment type="subcellular location">
    <subcellularLocation>
        <location evidence="2">Nucleus</location>
    </subcellularLocation>
</comment>
<gene>
    <name evidence="12" type="primary">Znf16</name>
    <name evidence="12" type="ORF">ORISOL_R16352</name>
</gene>
<feature type="non-terminal residue" evidence="12">
    <location>
        <position position="74"/>
    </location>
</feature>
<evidence type="ECO:0000259" key="11">
    <source>
        <dbReference type="PROSITE" id="PS50157"/>
    </source>
</evidence>
<dbReference type="Pfam" id="PF00096">
    <property type="entry name" value="zf-C2H2"/>
    <property type="match status" value="1"/>
</dbReference>
<evidence type="ECO:0000256" key="4">
    <source>
        <dbReference type="ARBA" id="ARBA00022737"/>
    </source>
</evidence>
<name>A0A7K6DI93_9PASS</name>
<organism evidence="12 13">
    <name type="scientific">Origma solitaria</name>
    <dbReference type="NCBI Taxonomy" id="720586"/>
    <lineage>
        <taxon>Eukaryota</taxon>
        <taxon>Metazoa</taxon>
        <taxon>Chordata</taxon>
        <taxon>Craniata</taxon>
        <taxon>Vertebrata</taxon>
        <taxon>Euteleostomi</taxon>
        <taxon>Archelosauria</taxon>
        <taxon>Archosauria</taxon>
        <taxon>Dinosauria</taxon>
        <taxon>Saurischia</taxon>
        <taxon>Theropoda</taxon>
        <taxon>Coelurosauria</taxon>
        <taxon>Aves</taxon>
        <taxon>Neognathae</taxon>
        <taxon>Neoaves</taxon>
        <taxon>Telluraves</taxon>
        <taxon>Australaves</taxon>
        <taxon>Passeriformes</taxon>
        <taxon>Meliphagoidea</taxon>
        <taxon>Acanthizidae</taxon>
        <taxon>Origma</taxon>
    </lineage>
</organism>
<dbReference type="PANTHER" id="PTHR23226">
    <property type="entry name" value="ZINC FINGER AND SCAN DOMAIN-CONTAINING"/>
    <property type="match status" value="1"/>
</dbReference>
<evidence type="ECO:0000313" key="12">
    <source>
        <dbReference type="EMBL" id="NWV26543.1"/>
    </source>
</evidence>
<proteinExistence type="predicted"/>
<keyword evidence="13" id="KW-1185">Reference proteome</keyword>
<evidence type="ECO:0000313" key="13">
    <source>
        <dbReference type="Proteomes" id="UP000571324"/>
    </source>
</evidence>
<dbReference type="PANTHER" id="PTHR23226:SF377">
    <property type="entry name" value="ZINC FINGER AND SCAN DOMAIN-CONTAINING PROTEIN 20"/>
    <property type="match status" value="1"/>
</dbReference>
<feature type="domain" description="C2H2-type" evidence="11">
    <location>
        <begin position="42"/>
        <end position="69"/>
    </location>
</feature>
<dbReference type="SUPFAM" id="SSF57667">
    <property type="entry name" value="beta-beta-alpha zinc fingers"/>
    <property type="match status" value="1"/>
</dbReference>
<keyword evidence="9" id="KW-0539">Nucleus</keyword>
<dbReference type="AlphaFoldDB" id="A0A7K6DI93"/>
<evidence type="ECO:0000256" key="3">
    <source>
        <dbReference type="ARBA" id="ARBA00022723"/>
    </source>
</evidence>
<dbReference type="PROSITE" id="PS00028">
    <property type="entry name" value="ZINC_FINGER_C2H2_1"/>
    <property type="match status" value="1"/>
</dbReference>
<dbReference type="Proteomes" id="UP000571324">
    <property type="component" value="Unassembled WGS sequence"/>
</dbReference>
<evidence type="ECO:0000256" key="1">
    <source>
        <dbReference type="ARBA" id="ARBA00003767"/>
    </source>
</evidence>
<evidence type="ECO:0000256" key="10">
    <source>
        <dbReference type="PROSITE-ProRule" id="PRU00042"/>
    </source>
</evidence>
<dbReference type="InterPro" id="IPR036236">
    <property type="entry name" value="Znf_C2H2_sf"/>
</dbReference>
<evidence type="ECO:0000256" key="8">
    <source>
        <dbReference type="ARBA" id="ARBA00023163"/>
    </source>
</evidence>
<dbReference type="PROSITE" id="PS50157">
    <property type="entry name" value="ZINC_FINGER_C2H2_2"/>
    <property type="match status" value="1"/>
</dbReference>
<comment type="caution">
    <text evidence="12">The sequence shown here is derived from an EMBL/GenBank/DDBJ whole genome shotgun (WGS) entry which is preliminary data.</text>
</comment>
<evidence type="ECO:0000256" key="9">
    <source>
        <dbReference type="ARBA" id="ARBA00023242"/>
    </source>
</evidence>
<dbReference type="Gene3D" id="3.30.160.60">
    <property type="entry name" value="Classic Zinc Finger"/>
    <property type="match status" value="1"/>
</dbReference>
<dbReference type="GO" id="GO:0000978">
    <property type="term" value="F:RNA polymerase II cis-regulatory region sequence-specific DNA binding"/>
    <property type="evidence" value="ECO:0007669"/>
    <property type="project" value="TreeGrafter"/>
</dbReference>
<dbReference type="GO" id="GO:0000981">
    <property type="term" value="F:DNA-binding transcription factor activity, RNA polymerase II-specific"/>
    <property type="evidence" value="ECO:0007669"/>
    <property type="project" value="TreeGrafter"/>
</dbReference>
<evidence type="ECO:0000256" key="2">
    <source>
        <dbReference type="ARBA" id="ARBA00004123"/>
    </source>
</evidence>
<keyword evidence="5 10" id="KW-0863">Zinc-finger</keyword>
<feature type="non-terminal residue" evidence="12">
    <location>
        <position position="1"/>
    </location>
</feature>
<protein>
    <submittedName>
        <fullName evidence="12">ZNF16 protein</fullName>
    </submittedName>
</protein>
<dbReference type="GO" id="GO:0008270">
    <property type="term" value="F:zinc ion binding"/>
    <property type="evidence" value="ECO:0007669"/>
    <property type="project" value="UniProtKB-KW"/>
</dbReference>
<dbReference type="SMART" id="SM00355">
    <property type="entry name" value="ZnF_C2H2"/>
    <property type="match status" value="1"/>
</dbReference>
<evidence type="ECO:0000256" key="5">
    <source>
        <dbReference type="ARBA" id="ARBA00022771"/>
    </source>
</evidence>
<dbReference type="OrthoDB" id="9194105at2759"/>
<dbReference type="EMBL" id="VZRL01005099">
    <property type="protein sequence ID" value="NWV26543.1"/>
    <property type="molecule type" value="Genomic_DNA"/>
</dbReference>
<keyword evidence="4" id="KW-0677">Repeat</keyword>
<comment type="function">
    <text evidence="1">May be involved in transcriptional regulation.</text>
</comment>
<keyword evidence="6" id="KW-0862">Zinc</keyword>
<accession>A0A7K6DI93</accession>
<evidence type="ECO:0000256" key="7">
    <source>
        <dbReference type="ARBA" id="ARBA00023015"/>
    </source>
</evidence>
<reference evidence="12 13" key="1">
    <citation type="submission" date="2019-09" db="EMBL/GenBank/DDBJ databases">
        <title>Bird 10,000 Genomes (B10K) Project - Family phase.</title>
        <authorList>
            <person name="Zhang G."/>
        </authorList>
    </citation>
    <scope>NUCLEOTIDE SEQUENCE [LARGE SCALE GENOMIC DNA]</scope>
    <source>
        <strain evidence="12">B10K-DU-029-52</strain>
    </source>
</reference>
<keyword evidence="7" id="KW-0805">Transcription regulation</keyword>
<dbReference type="GO" id="GO:0005634">
    <property type="term" value="C:nucleus"/>
    <property type="evidence" value="ECO:0007669"/>
    <property type="project" value="UniProtKB-SubCell"/>
</dbReference>
<evidence type="ECO:0000256" key="6">
    <source>
        <dbReference type="ARBA" id="ARBA00022833"/>
    </source>
</evidence>
<sequence length="74" mass="8083">KGCKRSPGSCEEERASLCREGVQRCSRSSELGEKPQAGEKPHKCVECGKGFSYSSALIRHQMVHTGEKPCKCGK</sequence>